<name>A0A0V1FTK6_TRIPS</name>
<protein>
    <submittedName>
        <fullName evidence="3">Uncharacterized protein</fullName>
    </submittedName>
</protein>
<feature type="region of interest" description="Disordered" evidence="1">
    <location>
        <begin position="1"/>
        <end position="62"/>
    </location>
</feature>
<evidence type="ECO:0000313" key="4">
    <source>
        <dbReference type="Proteomes" id="UP000054815"/>
    </source>
</evidence>
<accession>A0A0V1FTK6</accession>
<sequence>MLKRELHSGKTVERNNDNAPFREIKSKDEEEIESTGAGDEDVVGRSCNTQAHAPIPPCAFTE</sequence>
<organism evidence="3 5">
    <name type="scientific">Trichinella pseudospiralis</name>
    <name type="common">Parasitic roundworm</name>
    <dbReference type="NCBI Taxonomy" id="6337"/>
    <lineage>
        <taxon>Eukaryota</taxon>
        <taxon>Metazoa</taxon>
        <taxon>Ecdysozoa</taxon>
        <taxon>Nematoda</taxon>
        <taxon>Enoplea</taxon>
        <taxon>Dorylaimia</taxon>
        <taxon>Trichinellida</taxon>
        <taxon>Trichinellidae</taxon>
        <taxon>Trichinella</taxon>
    </lineage>
</organism>
<evidence type="ECO:0000313" key="3">
    <source>
        <dbReference type="EMBL" id="KRY89367.1"/>
    </source>
</evidence>
<dbReference type="Proteomes" id="UP000054815">
    <property type="component" value="Unassembled WGS sequence"/>
</dbReference>
<evidence type="ECO:0000313" key="2">
    <source>
        <dbReference type="EMBL" id="KRX86871.1"/>
    </source>
</evidence>
<reference evidence="4 5" key="1">
    <citation type="submission" date="2015-01" db="EMBL/GenBank/DDBJ databases">
        <title>Evolution of Trichinella species and genotypes.</title>
        <authorList>
            <person name="Korhonen P.K."/>
            <person name="Edoardo P."/>
            <person name="Giuseppe L.R."/>
            <person name="Gasser R.B."/>
        </authorList>
    </citation>
    <scope>NUCLEOTIDE SEQUENCE [LARGE SCALE GENOMIC DNA]</scope>
    <source>
        <strain evidence="2">ISS141</strain>
        <strain evidence="3">ISS470</strain>
    </source>
</reference>
<proteinExistence type="predicted"/>
<keyword evidence="5" id="KW-1185">Reference proteome</keyword>
<comment type="caution">
    <text evidence="3">The sequence shown here is derived from an EMBL/GenBank/DDBJ whole genome shotgun (WGS) entry which is preliminary data.</text>
</comment>
<dbReference type="EMBL" id="JYDU01000328">
    <property type="protein sequence ID" value="KRX86871.1"/>
    <property type="molecule type" value="Genomic_DNA"/>
</dbReference>
<feature type="compositionally biased region" description="Acidic residues" evidence="1">
    <location>
        <begin position="29"/>
        <end position="41"/>
    </location>
</feature>
<evidence type="ECO:0000256" key="1">
    <source>
        <dbReference type="SAM" id="MobiDB-lite"/>
    </source>
</evidence>
<feature type="compositionally biased region" description="Basic and acidic residues" evidence="1">
    <location>
        <begin position="1"/>
        <end position="28"/>
    </location>
</feature>
<dbReference type="EMBL" id="JYDT01000032">
    <property type="protein sequence ID" value="KRY89367.1"/>
    <property type="molecule type" value="Genomic_DNA"/>
</dbReference>
<gene>
    <name evidence="3" type="ORF">T4D_2617</name>
    <name evidence="2" type="ORF">T4E_6476</name>
</gene>
<evidence type="ECO:0000313" key="5">
    <source>
        <dbReference type="Proteomes" id="UP000054995"/>
    </source>
</evidence>
<dbReference type="Proteomes" id="UP000054995">
    <property type="component" value="Unassembled WGS sequence"/>
</dbReference>
<dbReference type="AlphaFoldDB" id="A0A0V1FTK6"/>